<evidence type="ECO:0000313" key="1">
    <source>
        <dbReference type="EMBL" id="MDT9685623.1"/>
    </source>
</evidence>
<organism evidence="1 2">
    <name type="scientific">Streptomyces tamarix</name>
    <dbReference type="NCBI Taxonomy" id="3078565"/>
    <lineage>
        <taxon>Bacteria</taxon>
        <taxon>Bacillati</taxon>
        <taxon>Actinomycetota</taxon>
        <taxon>Actinomycetes</taxon>
        <taxon>Kitasatosporales</taxon>
        <taxon>Streptomycetaceae</taxon>
        <taxon>Streptomyces</taxon>
    </lineage>
</organism>
<protein>
    <recommendedName>
        <fullName evidence="3">5-bromo-4-chloroindolyl phosphate hydrolysis protein</fullName>
    </recommendedName>
</protein>
<reference evidence="1 2" key="1">
    <citation type="submission" date="2023-09" db="EMBL/GenBank/DDBJ databases">
        <title>Streptomyces sp. nov.: A antagonism against Alternaria gaisen Producing Streptochlin, Isolated from Tamarix root soil.</title>
        <authorList>
            <person name="Chen Y."/>
        </authorList>
    </citation>
    <scope>NUCLEOTIDE SEQUENCE [LARGE SCALE GENOMIC DNA]</scope>
    <source>
        <strain evidence="1 2">TRM76323</strain>
    </source>
</reference>
<keyword evidence="2" id="KW-1185">Reference proteome</keyword>
<sequence>MKKKPPPSPRLAAVSVMDPDLAKKDRDLLERAEAHPRSFSEGEMSVWWATAPRLVRPGAGVVGLAGGAWFTGEVEWYKPSAHDGGANLTDVTGRTMQGIFDTLHAALTYAWPIGAGALVLAATMFATDAAARNKSARRLAELRGRCVQPAALNDDARTLLARTQQAKKAVLTSAVHRFDLIDRQRNEVSLPRQEWEVAEALREYTRLVKAEPSNPKGGKVAALLDTRRRALRASLDGITRRVEALESYAEQVAQADDRYRELQQIQALTDGSDDVLDFLARTVRDDLAVAEIEGMTGEAAAVADAFTTALESAKEAAVIALPTRTTAA</sequence>
<name>A0ABU3QS79_9ACTN</name>
<dbReference type="EMBL" id="JAWCTQ010000044">
    <property type="protein sequence ID" value="MDT9685623.1"/>
    <property type="molecule type" value="Genomic_DNA"/>
</dbReference>
<comment type="caution">
    <text evidence="1">The sequence shown here is derived from an EMBL/GenBank/DDBJ whole genome shotgun (WGS) entry which is preliminary data.</text>
</comment>
<evidence type="ECO:0008006" key="3">
    <source>
        <dbReference type="Google" id="ProtNLM"/>
    </source>
</evidence>
<dbReference type="Proteomes" id="UP001250181">
    <property type="component" value="Unassembled WGS sequence"/>
</dbReference>
<evidence type="ECO:0000313" key="2">
    <source>
        <dbReference type="Proteomes" id="UP001250181"/>
    </source>
</evidence>
<dbReference type="RefSeq" id="WP_315880666.1">
    <property type="nucleotide sequence ID" value="NZ_JAWCTQ010000044.1"/>
</dbReference>
<accession>A0ABU3QS79</accession>
<gene>
    <name evidence="1" type="ORF">RND61_26680</name>
</gene>
<proteinExistence type="predicted"/>